<evidence type="ECO:0000259" key="9">
    <source>
        <dbReference type="PROSITE" id="PS00624"/>
    </source>
</evidence>
<accession>A0A125QEW5</accession>
<protein>
    <submittedName>
        <fullName evidence="10">Alcohol dehydrogenase acceptor</fullName>
        <ecNumber evidence="10">1.1.99.-</ecNumber>
    </submittedName>
</protein>
<dbReference type="EC" id="1.1.99.-" evidence="10"/>
<dbReference type="EMBL" id="LCYC01000039">
    <property type="protein sequence ID" value="KWV76334.1"/>
    <property type="molecule type" value="Genomic_DNA"/>
</dbReference>
<dbReference type="PANTHER" id="PTHR11552">
    <property type="entry name" value="GLUCOSE-METHANOL-CHOLINE GMC OXIDOREDUCTASE"/>
    <property type="match status" value="1"/>
</dbReference>
<dbReference type="Pfam" id="PF00732">
    <property type="entry name" value="GMC_oxred_N"/>
    <property type="match status" value="1"/>
</dbReference>
<evidence type="ECO:0000256" key="2">
    <source>
        <dbReference type="ARBA" id="ARBA00010790"/>
    </source>
</evidence>
<name>A0A125QEW5_PSEFL</name>
<evidence type="ECO:0000256" key="4">
    <source>
        <dbReference type="ARBA" id="ARBA00022827"/>
    </source>
</evidence>
<dbReference type="GO" id="GO:0050660">
    <property type="term" value="F:flavin adenine dinucleotide binding"/>
    <property type="evidence" value="ECO:0007669"/>
    <property type="project" value="InterPro"/>
</dbReference>
<keyword evidence="5 10" id="KW-0560">Oxidoreductase</keyword>
<dbReference type="Gene3D" id="3.50.50.60">
    <property type="entry name" value="FAD/NAD(P)-binding domain"/>
    <property type="match status" value="1"/>
</dbReference>
<feature type="domain" description="Glucose-methanol-choline oxidoreductase N-terminal" evidence="8">
    <location>
        <begin position="81"/>
        <end position="104"/>
    </location>
</feature>
<dbReference type="InterPro" id="IPR012132">
    <property type="entry name" value="GMC_OxRdtase"/>
</dbReference>
<dbReference type="Pfam" id="PF05199">
    <property type="entry name" value="GMC_oxred_C"/>
    <property type="match status" value="1"/>
</dbReference>
<dbReference type="InterPro" id="IPR000172">
    <property type="entry name" value="GMC_OxRdtase_N"/>
</dbReference>
<dbReference type="GO" id="GO:0016614">
    <property type="term" value="F:oxidoreductase activity, acting on CH-OH group of donors"/>
    <property type="evidence" value="ECO:0007669"/>
    <property type="project" value="InterPro"/>
</dbReference>
<dbReference type="InterPro" id="IPR007867">
    <property type="entry name" value="GMC_OxRtase_C"/>
</dbReference>
<keyword evidence="3 7" id="KW-0285">Flavoprotein</keyword>
<comment type="caution">
    <text evidence="10">The sequence shown here is derived from an EMBL/GenBank/DDBJ whole genome shotgun (WGS) entry which is preliminary data.</text>
</comment>
<dbReference type="Proteomes" id="UP000063434">
    <property type="component" value="Unassembled WGS sequence"/>
</dbReference>
<feature type="domain" description="Glucose-methanol-choline oxidoreductase N-terminal" evidence="9">
    <location>
        <begin position="254"/>
        <end position="268"/>
    </location>
</feature>
<dbReference type="AlphaFoldDB" id="A0A125QEW5"/>
<evidence type="ECO:0000256" key="7">
    <source>
        <dbReference type="RuleBase" id="RU003968"/>
    </source>
</evidence>
<dbReference type="SUPFAM" id="SSF54373">
    <property type="entry name" value="FAD-linked reductases, C-terminal domain"/>
    <property type="match status" value="1"/>
</dbReference>
<sequence length="533" mass="57410">MTDKNSFDVLIVGSGAAGCVVAGYLAEHTDASIAIIEAGGKDRDPLIHIPAGYGNILAKDKHVWPDTTIAQHGSERRFRSGKVLGGGTSVNAMCYVRGQKRDFDAWETAAGGEGGWSYQSMWGAFIEQEKNDTFHNEHHGIGGTLSVQLPNGINELNQYCLKAFQEYGLAYNPDYNGVSQIGVSPVQSNVENKRRCSAVDAHLRRHLDSGRVTLLTDTTVTRVLLENKRAIGVQALVAGAQQPILARNVILSAGAVHSPKILMHSGIGPKAHLEEFGINVVVDAPGVGENLHDHPIVPLSAYVKRDLGYQKVAQGLGTLKAGVRYILTKDGPASGNGIETVSYWDPLDLSAEPTVQCYHVPIISQDGLSPTGSRAGITFELVVLQPKSRGWIRLADSDPTSMPKINPNFIGDDYDLKVAVESVKAMRKVMEQQSLAHVIDEEVSPGAAVQTDAQIGEWVKRVATTMWHPVGTCRMGSDEGAVVDARLRVRGVEQLHVIDASIMPNITSGNTNAPTQALALHAAKMLVADYFPR</sequence>
<evidence type="ECO:0000259" key="8">
    <source>
        <dbReference type="PROSITE" id="PS00623"/>
    </source>
</evidence>
<gene>
    <name evidence="10" type="primary">alkJ_3</name>
    <name evidence="10" type="ORF">PFL603g_02674</name>
</gene>
<organism evidence="10 11">
    <name type="scientific">Pseudomonas fluorescens</name>
    <dbReference type="NCBI Taxonomy" id="294"/>
    <lineage>
        <taxon>Bacteria</taxon>
        <taxon>Pseudomonadati</taxon>
        <taxon>Pseudomonadota</taxon>
        <taxon>Gammaproteobacteria</taxon>
        <taxon>Pseudomonadales</taxon>
        <taxon>Pseudomonadaceae</taxon>
        <taxon>Pseudomonas</taxon>
    </lineage>
</organism>
<feature type="binding site" evidence="6">
    <location>
        <position position="220"/>
    </location>
    <ligand>
        <name>FAD</name>
        <dbReference type="ChEBI" id="CHEBI:57692"/>
    </ligand>
</feature>
<evidence type="ECO:0000256" key="1">
    <source>
        <dbReference type="ARBA" id="ARBA00001974"/>
    </source>
</evidence>
<dbReference type="InterPro" id="IPR036188">
    <property type="entry name" value="FAD/NAD-bd_sf"/>
</dbReference>
<feature type="binding site" evidence="6">
    <location>
        <position position="83"/>
    </location>
    <ligand>
        <name>FAD</name>
        <dbReference type="ChEBI" id="CHEBI:57692"/>
    </ligand>
</feature>
<proteinExistence type="inferred from homology"/>
<dbReference type="PATRIC" id="fig|294.195.peg.2857"/>
<reference evidence="10 11" key="1">
    <citation type="submission" date="2015-05" db="EMBL/GenBank/DDBJ databases">
        <title>A genomic and transcriptomic approach to investigate the blue pigment phenotype in Pseudomonas fluorescens.</title>
        <authorList>
            <person name="Andreani N.A."/>
            <person name="Cardazzo B."/>
        </authorList>
    </citation>
    <scope>NUCLEOTIDE SEQUENCE [LARGE SCALE GENOMIC DNA]</scope>
    <source>
        <strain evidence="10 11">Ps_40</strain>
    </source>
</reference>
<evidence type="ECO:0000256" key="3">
    <source>
        <dbReference type="ARBA" id="ARBA00022630"/>
    </source>
</evidence>
<feature type="binding site" evidence="6">
    <location>
        <begin position="467"/>
        <end position="468"/>
    </location>
    <ligand>
        <name>FAD</name>
        <dbReference type="ChEBI" id="CHEBI:57692"/>
    </ligand>
</feature>
<evidence type="ECO:0000313" key="10">
    <source>
        <dbReference type="EMBL" id="KWV76334.1"/>
    </source>
</evidence>
<dbReference type="SUPFAM" id="SSF51905">
    <property type="entry name" value="FAD/NAD(P)-binding domain"/>
    <property type="match status" value="1"/>
</dbReference>
<comment type="similarity">
    <text evidence="2 7">Belongs to the GMC oxidoreductase family.</text>
</comment>
<evidence type="ECO:0000313" key="11">
    <source>
        <dbReference type="Proteomes" id="UP000063434"/>
    </source>
</evidence>
<keyword evidence="4 6" id="KW-0274">FAD</keyword>
<dbReference type="PROSITE" id="PS00623">
    <property type="entry name" value="GMC_OXRED_1"/>
    <property type="match status" value="1"/>
</dbReference>
<dbReference type="RefSeq" id="WP_060766015.1">
    <property type="nucleotide sequence ID" value="NZ_LCYC01000039.1"/>
</dbReference>
<dbReference type="Gene3D" id="3.30.560.10">
    <property type="entry name" value="Glucose Oxidase, domain 3"/>
    <property type="match status" value="1"/>
</dbReference>
<evidence type="ECO:0000256" key="5">
    <source>
        <dbReference type="ARBA" id="ARBA00023002"/>
    </source>
</evidence>
<dbReference type="PROSITE" id="PS00624">
    <property type="entry name" value="GMC_OXRED_2"/>
    <property type="match status" value="1"/>
</dbReference>
<dbReference type="PROSITE" id="PS51257">
    <property type="entry name" value="PROKAR_LIPOPROTEIN"/>
    <property type="match status" value="1"/>
</dbReference>
<dbReference type="PANTHER" id="PTHR11552:SF147">
    <property type="entry name" value="CHOLINE DEHYDROGENASE, MITOCHONDRIAL"/>
    <property type="match status" value="1"/>
</dbReference>
<comment type="cofactor">
    <cofactor evidence="1 6">
        <name>FAD</name>
        <dbReference type="ChEBI" id="CHEBI:57692"/>
    </cofactor>
</comment>
<evidence type="ECO:0000256" key="6">
    <source>
        <dbReference type="PIRSR" id="PIRSR000137-2"/>
    </source>
</evidence>
<dbReference type="PIRSF" id="PIRSF000137">
    <property type="entry name" value="Alcohol_oxidase"/>
    <property type="match status" value="1"/>
</dbReference>